<dbReference type="Proteomes" id="UP001396334">
    <property type="component" value="Unassembled WGS sequence"/>
</dbReference>
<dbReference type="PANTHER" id="PTHR47074">
    <property type="entry name" value="BNAC02G40300D PROTEIN"/>
    <property type="match status" value="1"/>
</dbReference>
<organism evidence="2 3">
    <name type="scientific">Hibiscus sabdariffa</name>
    <name type="common">roselle</name>
    <dbReference type="NCBI Taxonomy" id="183260"/>
    <lineage>
        <taxon>Eukaryota</taxon>
        <taxon>Viridiplantae</taxon>
        <taxon>Streptophyta</taxon>
        <taxon>Embryophyta</taxon>
        <taxon>Tracheophyta</taxon>
        <taxon>Spermatophyta</taxon>
        <taxon>Magnoliopsida</taxon>
        <taxon>eudicotyledons</taxon>
        <taxon>Gunneridae</taxon>
        <taxon>Pentapetalae</taxon>
        <taxon>rosids</taxon>
        <taxon>malvids</taxon>
        <taxon>Malvales</taxon>
        <taxon>Malvaceae</taxon>
        <taxon>Malvoideae</taxon>
        <taxon>Hibiscus</taxon>
    </lineage>
</organism>
<evidence type="ECO:0000259" key="1">
    <source>
        <dbReference type="Pfam" id="PF13456"/>
    </source>
</evidence>
<comment type="caution">
    <text evidence="2">The sequence shown here is derived from an EMBL/GenBank/DDBJ whole genome shotgun (WGS) entry which is preliminary data.</text>
</comment>
<dbReference type="CDD" id="cd06222">
    <property type="entry name" value="RNase_H_like"/>
    <property type="match status" value="1"/>
</dbReference>
<proteinExistence type="predicted"/>
<protein>
    <recommendedName>
        <fullName evidence="1">RNase H type-1 domain-containing protein</fullName>
    </recommendedName>
</protein>
<sequence>MNFYIASSFVVEAQAVIYGLQLASDLGFHHVILEGDSMSVTLKLKSKKDLSKISAFIYDAKQLSRGFSTCRFQFTPQEGYNDFSLLWWWLEAPLN</sequence>
<dbReference type="InterPro" id="IPR044730">
    <property type="entry name" value="RNase_H-like_dom_plant"/>
</dbReference>
<evidence type="ECO:0000313" key="3">
    <source>
        <dbReference type="Proteomes" id="UP001396334"/>
    </source>
</evidence>
<dbReference type="Pfam" id="PF13456">
    <property type="entry name" value="RVT_3"/>
    <property type="match status" value="1"/>
</dbReference>
<evidence type="ECO:0000313" key="2">
    <source>
        <dbReference type="EMBL" id="KAK9045027.1"/>
    </source>
</evidence>
<name>A0ABR2U5M2_9ROSI</name>
<dbReference type="InterPro" id="IPR002156">
    <property type="entry name" value="RNaseH_domain"/>
</dbReference>
<dbReference type="InterPro" id="IPR036397">
    <property type="entry name" value="RNaseH_sf"/>
</dbReference>
<keyword evidence="3" id="KW-1185">Reference proteome</keyword>
<feature type="domain" description="RNase H type-1" evidence="1">
    <location>
        <begin position="6"/>
        <end position="79"/>
    </location>
</feature>
<dbReference type="PANTHER" id="PTHR47074:SF61">
    <property type="entry name" value="RNASE H TYPE-1 DOMAIN-CONTAINING PROTEIN"/>
    <property type="match status" value="1"/>
</dbReference>
<dbReference type="InterPro" id="IPR052929">
    <property type="entry name" value="RNase_H-like_EbsB-rel"/>
</dbReference>
<dbReference type="EMBL" id="JBBPBN010000002">
    <property type="protein sequence ID" value="KAK9045027.1"/>
    <property type="molecule type" value="Genomic_DNA"/>
</dbReference>
<dbReference type="Gene3D" id="3.30.420.10">
    <property type="entry name" value="Ribonuclease H-like superfamily/Ribonuclease H"/>
    <property type="match status" value="1"/>
</dbReference>
<accession>A0ABR2U5M2</accession>
<gene>
    <name evidence="2" type="ORF">V6N11_058917</name>
</gene>
<reference evidence="2 3" key="1">
    <citation type="journal article" date="2024" name="G3 (Bethesda)">
        <title>Genome assembly of Hibiscus sabdariffa L. provides insights into metabolisms of medicinal natural products.</title>
        <authorList>
            <person name="Kim T."/>
        </authorList>
    </citation>
    <scope>NUCLEOTIDE SEQUENCE [LARGE SCALE GENOMIC DNA]</scope>
    <source>
        <strain evidence="2">TK-2024</strain>
        <tissue evidence="2">Old leaves</tissue>
    </source>
</reference>